<dbReference type="AlphaFoldDB" id="A0A6C0L363"/>
<evidence type="ECO:0000313" key="1">
    <source>
        <dbReference type="EMBL" id="QHU23164.1"/>
    </source>
</evidence>
<dbReference type="SUPFAM" id="SSF52540">
    <property type="entry name" value="P-loop containing nucleoside triphosphate hydrolases"/>
    <property type="match status" value="1"/>
</dbReference>
<dbReference type="EMBL" id="MN741025">
    <property type="protein sequence ID" value="QHU23164.1"/>
    <property type="molecule type" value="Genomic_DNA"/>
</dbReference>
<organism evidence="1">
    <name type="scientific">viral metagenome</name>
    <dbReference type="NCBI Taxonomy" id="1070528"/>
    <lineage>
        <taxon>unclassified sequences</taxon>
        <taxon>metagenomes</taxon>
        <taxon>organismal metagenomes</taxon>
    </lineage>
</organism>
<dbReference type="Gene3D" id="3.40.50.300">
    <property type="entry name" value="P-loop containing nucleotide triphosphate hydrolases"/>
    <property type="match status" value="1"/>
</dbReference>
<accession>A0A6C0L363</accession>
<sequence length="174" mass="20573">MKIAISGKMGSGKTYLADEICKRFNFKRASFAGKLKSLAKELFNMDYKNRSLLIDFATKMREIDKDVWIRAMFKSIENSENVVVDDLRLKNEYDTLMLDGWFICKINIDENERINRLISKYGKKSKEHFEHSNSITENDVVNMENNRFNFVINNYSDYDILYTIIRDKVNSQNY</sequence>
<dbReference type="InterPro" id="IPR027417">
    <property type="entry name" value="P-loop_NTPase"/>
</dbReference>
<name>A0A6C0L363_9ZZZZ</name>
<proteinExistence type="predicted"/>
<dbReference type="Pfam" id="PF13238">
    <property type="entry name" value="AAA_18"/>
    <property type="match status" value="1"/>
</dbReference>
<reference evidence="1" key="1">
    <citation type="journal article" date="2020" name="Nature">
        <title>Giant virus diversity and host interactions through global metagenomics.</title>
        <authorList>
            <person name="Schulz F."/>
            <person name="Roux S."/>
            <person name="Paez-Espino D."/>
            <person name="Jungbluth S."/>
            <person name="Walsh D.A."/>
            <person name="Denef V.J."/>
            <person name="McMahon K.D."/>
            <person name="Konstantinidis K.T."/>
            <person name="Eloe-Fadrosh E.A."/>
            <person name="Kyrpides N.C."/>
            <person name="Woyke T."/>
        </authorList>
    </citation>
    <scope>NUCLEOTIDE SEQUENCE</scope>
    <source>
        <strain evidence="1">GVMAG-S-ERX555907-63</strain>
    </source>
</reference>
<protein>
    <submittedName>
        <fullName evidence="1">Uncharacterized protein</fullName>
    </submittedName>
</protein>